<evidence type="ECO:0000313" key="2">
    <source>
        <dbReference type="Proteomes" id="UP000216173"/>
    </source>
</evidence>
<dbReference type="RefSeq" id="WP_055045072.1">
    <property type="nucleotide sequence ID" value="NZ_LBGR01000048.1"/>
</dbReference>
<sequence length="185" mass="20748">MNQAQVIAKVIELLGGVEQLRINSDRSLQEINSKWHQHTEIIGRVLRAHLFVEHYMAGYLVSSSSSTSRKKADKLTFAQKVDLVEKANEPQLEEFLAGIRCLNRIRNDIAHNLAIELTLDSIKDIAETKLFVALRRELAKPNEPCSQPISVIESFSKHVGVVFDSISDPNSLSKIFAKALAEQQT</sequence>
<gene>
    <name evidence="1" type="ORF">CGU03_17380</name>
</gene>
<comment type="caution">
    <text evidence="1">The sequence shown here is derived from an EMBL/GenBank/DDBJ whole genome shotgun (WGS) entry which is preliminary data.</text>
</comment>
<organism evidence="1 2">
    <name type="scientific">Vibrio metoecus</name>
    <dbReference type="NCBI Taxonomy" id="1481663"/>
    <lineage>
        <taxon>Bacteria</taxon>
        <taxon>Pseudomonadati</taxon>
        <taxon>Pseudomonadota</taxon>
        <taxon>Gammaproteobacteria</taxon>
        <taxon>Vibrionales</taxon>
        <taxon>Vibrionaceae</taxon>
        <taxon>Vibrio</taxon>
    </lineage>
</organism>
<reference evidence="2" key="1">
    <citation type="submission" date="2017-07" db="EMBL/GenBank/DDBJ databases">
        <authorList>
            <person name="Boucher Y."/>
            <person name="Orata F.D."/>
        </authorList>
    </citation>
    <scope>NUCLEOTIDE SEQUENCE [LARGE SCALE GENOMIC DNA]</scope>
    <source>
        <strain evidence="2">OYP9E10</strain>
    </source>
</reference>
<dbReference type="Proteomes" id="UP000216173">
    <property type="component" value="Unassembled WGS sequence"/>
</dbReference>
<name>A0A271VME1_VIBMT</name>
<proteinExistence type="predicted"/>
<protein>
    <submittedName>
        <fullName evidence="1">Uncharacterized protein</fullName>
    </submittedName>
</protein>
<accession>A0A271VME1</accession>
<dbReference type="AlphaFoldDB" id="A0A271VME1"/>
<evidence type="ECO:0000313" key="1">
    <source>
        <dbReference type="EMBL" id="PAR19333.1"/>
    </source>
</evidence>
<dbReference type="EMBL" id="NMSH01000052">
    <property type="protein sequence ID" value="PAR19333.1"/>
    <property type="molecule type" value="Genomic_DNA"/>
</dbReference>